<evidence type="ECO:0000256" key="2">
    <source>
        <dbReference type="SAM" id="MobiDB-lite"/>
    </source>
</evidence>
<feature type="compositionally biased region" description="Acidic residues" evidence="2">
    <location>
        <begin position="244"/>
        <end position="259"/>
    </location>
</feature>
<keyword evidence="1" id="KW-0206">Cytoskeleton</keyword>
<sequence length="288" mass="34025">MDKRISVHPPNSVTFNAPLSNRQIMDMEIKNDWDKAIIFKMKTTQPDAFKMKPVYGIIQPREKKKVLLILKKWDANKKAKKSDHFTVVFAAAPEKCTNAAKVWKAWKQGKLTEASIGASRRQLKIIYNLEPKKAEKKTGSKEEVKKAMPGITKKPEEKPPKDMKEKEMIEKAQQPKKEEKPKKAEKEAEKGKEKERKEKKLKEKEREKEKEKEREKEEEKEEEEEEEERKGKKPAKREKKKKEEEEEEEEEEEDEEDEGQEKRRKKKTEKKVKKDEEESSEDSSDDSE</sequence>
<dbReference type="SUPFAM" id="SSF49354">
    <property type="entry name" value="PapD-like"/>
    <property type="match status" value="1"/>
</dbReference>
<dbReference type="Pfam" id="PF00635">
    <property type="entry name" value="Motile_Sperm"/>
    <property type="match status" value="1"/>
</dbReference>
<evidence type="ECO:0000256" key="1">
    <source>
        <dbReference type="RuleBase" id="RU003425"/>
    </source>
</evidence>
<evidence type="ECO:0000313" key="5">
    <source>
        <dbReference type="WBParaSite" id="PgR125_g016_t02"/>
    </source>
</evidence>
<dbReference type="AlphaFoldDB" id="A0A915CDA9"/>
<dbReference type="InterPro" id="IPR008962">
    <property type="entry name" value="PapD-like_sf"/>
</dbReference>
<name>A0A915CDA9_PARUN</name>
<feature type="compositionally biased region" description="Basic residues" evidence="2">
    <location>
        <begin position="231"/>
        <end position="240"/>
    </location>
</feature>
<dbReference type="InterPro" id="IPR013783">
    <property type="entry name" value="Ig-like_fold"/>
</dbReference>
<proteinExistence type="predicted"/>
<organism evidence="4 5">
    <name type="scientific">Parascaris univalens</name>
    <name type="common">Nematode worm</name>
    <dbReference type="NCBI Taxonomy" id="6257"/>
    <lineage>
        <taxon>Eukaryota</taxon>
        <taxon>Metazoa</taxon>
        <taxon>Ecdysozoa</taxon>
        <taxon>Nematoda</taxon>
        <taxon>Chromadorea</taxon>
        <taxon>Rhabditida</taxon>
        <taxon>Spirurina</taxon>
        <taxon>Ascaridomorpha</taxon>
        <taxon>Ascaridoidea</taxon>
        <taxon>Ascarididae</taxon>
        <taxon>Parascaris</taxon>
    </lineage>
</organism>
<keyword evidence="1" id="KW-0963">Cytoplasm</keyword>
<protein>
    <recommendedName>
        <fullName evidence="1">Major sperm protein</fullName>
    </recommendedName>
</protein>
<feature type="domain" description="MSP" evidence="3">
    <location>
        <begin position="4"/>
        <end position="128"/>
    </location>
</feature>
<comment type="function">
    <text evidence="1">Central component in molecular interactions underlying sperm crawling. Forms an extensive filament system that extends from sperm villipoda, along the leading edge of the pseudopod.</text>
</comment>
<feature type="compositionally biased region" description="Basic and acidic residues" evidence="2">
    <location>
        <begin position="153"/>
        <end position="217"/>
    </location>
</feature>
<evidence type="ECO:0000259" key="3">
    <source>
        <dbReference type="PROSITE" id="PS50202"/>
    </source>
</evidence>
<feature type="compositionally biased region" description="Basic residues" evidence="2">
    <location>
        <begin position="262"/>
        <end position="271"/>
    </location>
</feature>
<evidence type="ECO:0000313" key="4">
    <source>
        <dbReference type="Proteomes" id="UP000887569"/>
    </source>
</evidence>
<feature type="compositionally biased region" description="Acidic residues" evidence="2">
    <location>
        <begin position="218"/>
        <end position="227"/>
    </location>
</feature>
<feature type="compositionally biased region" description="Basic and acidic residues" evidence="2">
    <location>
        <begin position="134"/>
        <end position="146"/>
    </location>
</feature>
<reference evidence="5" key="1">
    <citation type="submission" date="2022-11" db="UniProtKB">
        <authorList>
            <consortium name="WormBaseParasite"/>
        </authorList>
    </citation>
    <scope>IDENTIFICATION</scope>
</reference>
<dbReference type="Proteomes" id="UP000887569">
    <property type="component" value="Unplaced"/>
</dbReference>
<dbReference type="WBParaSite" id="PgR125_g016_t02">
    <property type="protein sequence ID" value="PgR125_g016_t02"/>
    <property type="gene ID" value="PgR125_g016"/>
</dbReference>
<feature type="region of interest" description="Disordered" evidence="2">
    <location>
        <begin position="134"/>
        <end position="288"/>
    </location>
</feature>
<accession>A0A915CDA9</accession>
<keyword evidence="4" id="KW-1185">Reference proteome</keyword>
<dbReference type="PROSITE" id="PS50202">
    <property type="entry name" value="MSP"/>
    <property type="match status" value="1"/>
</dbReference>
<feature type="compositionally biased region" description="Acidic residues" evidence="2">
    <location>
        <begin position="277"/>
        <end position="288"/>
    </location>
</feature>
<dbReference type="Gene3D" id="2.60.40.10">
    <property type="entry name" value="Immunoglobulins"/>
    <property type="match status" value="1"/>
</dbReference>
<dbReference type="InterPro" id="IPR000535">
    <property type="entry name" value="MSP_dom"/>
</dbReference>